<dbReference type="GO" id="GO:0003677">
    <property type="term" value="F:DNA binding"/>
    <property type="evidence" value="ECO:0007669"/>
    <property type="project" value="UniProtKB-UniRule"/>
</dbReference>
<dbReference type="Pfam" id="PF17937">
    <property type="entry name" value="TetR_C_28"/>
    <property type="match status" value="1"/>
</dbReference>
<evidence type="ECO:0000256" key="2">
    <source>
        <dbReference type="ARBA" id="ARBA00023125"/>
    </source>
</evidence>
<evidence type="ECO:0000259" key="5">
    <source>
        <dbReference type="PROSITE" id="PS50977"/>
    </source>
</evidence>
<dbReference type="InterPro" id="IPR041479">
    <property type="entry name" value="TetR_CgmR_C"/>
</dbReference>
<dbReference type="EMBL" id="JABBLX010000004">
    <property type="protein sequence ID" value="NMK97028.1"/>
    <property type="molecule type" value="Genomic_DNA"/>
</dbReference>
<dbReference type="PRINTS" id="PR00455">
    <property type="entry name" value="HTHTETR"/>
</dbReference>
<dbReference type="InterPro" id="IPR009057">
    <property type="entry name" value="Homeodomain-like_sf"/>
</dbReference>
<dbReference type="PROSITE" id="PS50977">
    <property type="entry name" value="HTH_TETR_2"/>
    <property type="match status" value="1"/>
</dbReference>
<feature type="DNA-binding region" description="H-T-H motif" evidence="4">
    <location>
        <begin position="27"/>
        <end position="46"/>
    </location>
</feature>
<sequence>MARVSKKQYILESAASIINEQGADYLTLDAVAKKAGVSKGGLLYHFKSKEGLIQELVNYANNLYQEKVNKYVNSDSDESGQWLNAFIEATREHRTENAPITSGMLAAQGSNKLLLSPLRESYQDWQNHIESDGLDEVDATIIRLAVDGLWLSEIFGISAIDEKMREQVIQRLKEQVQKNKKI</sequence>
<keyword evidence="3" id="KW-0804">Transcription</keyword>
<name>A0A7Z7YUE7_STACP</name>
<dbReference type="Proteomes" id="UP000550736">
    <property type="component" value="Unassembled WGS sequence"/>
</dbReference>
<comment type="caution">
    <text evidence="8">The sequence shown here is derived from an EMBL/GenBank/DDBJ whole genome shotgun (WGS) entry which is preliminary data.</text>
</comment>
<dbReference type="EMBL" id="SCHC01000003">
    <property type="protein sequence ID" value="TBW76171.1"/>
    <property type="molecule type" value="Genomic_DNA"/>
</dbReference>
<dbReference type="InterPro" id="IPR001647">
    <property type="entry name" value="HTH_TetR"/>
</dbReference>
<feature type="domain" description="HTH tetR-type" evidence="5">
    <location>
        <begin position="4"/>
        <end position="64"/>
    </location>
</feature>
<reference evidence="10 11" key="2">
    <citation type="submission" date="2020-04" db="EMBL/GenBank/DDBJ databases">
        <title>The Epidemiology and Molecular Characteristics of Linezolid-Resistant Staphylococcus capitis in Huashan Hospital, Shanghai.</title>
        <authorList>
            <person name="Ding L."/>
            <person name="Li P."/>
            <person name="Yang Y."/>
            <person name="Lin D."/>
            <person name="Xu X."/>
        </authorList>
    </citation>
    <scope>NUCLEOTIDE SEQUENCE [LARGE SCALE GENOMIC DNA]</scope>
    <source>
        <strain evidence="7 11">12-86</strain>
        <strain evidence="6 10">17-84</strain>
    </source>
</reference>
<keyword evidence="2 4" id="KW-0238">DNA-binding</keyword>
<dbReference type="Pfam" id="PF00440">
    <property type="entry name" value="TetR_N"/>
    <property type="match status" value="1"/>
</dbReference>
<dbReference type="Proteomes" id="UP000291949">
    <property type="component" value="Unassembled WGS sequence"/>
</dbReference>
<evidence type="ECO:0000313" key="7">
    <source>
        <dbReference type="EMBL" id="NMK97028.1"/>
    </source>
</evidence>
<reference evidence="8 9" key="1">
    <citation type="journal article" date="2019" name="Sci. Transl. Med.">
        <title>Quorum sensing between bacterial species on the skin protects against epidermal injury in atopic dermatitis.</title>
        <authorList>
            <person name="Williams M.R."/>
        </authorList>
    </citation>
    <scope>NUCLEOTIDE SEQUENCE [LARGE SCALE GENOMIC DNA]</scope>
    <source>
        <strain evidence="8 9">H8</strain>
    </source>
</reference>
<dbReference type="Gene3D" id="1.10.357.10">
    <property type="entry name" value="Tetracycline Repressor, domain 2"/>
    <property type="match status" value="1"/>
</dbReference>
<dbReference type="SUPFAM" id="SSF48498">
    <property type="entry name" value="Tetracyclin repressor-like, C-terminal domain"/>
    <property type="match status" value="1"/>
</dbReference>
<evidence type="ECO:0000313" key="10">
    <source>
        <dbReference type="Proteomes" id="UP000538955"/>
    </source>
</evidence>
<evidence type="ECO:0000256" key="4">
    <source>
        <dbReference type="PROSITE-ProRule" id="PRU00335"/>
    </source>
</evidence>
<dbReference type="RefSeq" id="WP_002454293.1">
    <property type="nucleotide sequence ID" value="NZ_AP014956.1"/>
</dbReference>
<dbReference type="PANTHER" id="PTHR47506:SF6">
    <property type="entry name" value="HTH-TYPE TRANSCRIPTIONAL REPRESSOR NEMR"/>
    <property type="match status" value="1"/>
</dbReference>
<evidence type="ECO:0000313" key="8">
    <source>
        <dbReference type="EMBL" id="TBW76171.1"/>
    </source>
</evidence>
<evidence type="ECO:0000256" key="3">
    <source>
        <dbReference type="ARBA" id="ARBA00023163"/>
    </source>
</evidence>
<proteinExistence type="predicted"/>
<accession>A0A7Z7YUE7</accession>
<dbReference type="PANTHER" id="PTHR47506">
    <property type="entry name" value="TRANSCRIPTIONAL REGULATORY PROTEIN"/>
    <property type="match status" value="1"/>
</dbReference>
<dbReference type="Proteomes" id="UP000538955">
    <property type="component" value="Unassembled WGS sequence"/>
</dbReference>
<dbReference type="AlphaFoldDB" id="A0A7Z7YUE7"/>
<protein>
    <submittedName>
        <fullName evidence="8">TetR/AcrR family transcriptional regulator</fullName>
    </submittedName>
</protein>
<evidence type="ECO:0000256" key="1">
    <source>
        <dbReference type="ARBA" id="ARBA00023015"/>
    </source>
</evidence>
<keyword evidence="10" id="KW-1185">Reference proteome</keyword>
<dbReference type="EMBL" id="JABBMI010000044">
    <property type="protein sequence ID" value="NMK53806.1"/>
    <property type="molecule type" value="Genomic_DNA"/>
</dbReference>
<dbReference type="InterPro" id="IPR036271">
    <property type="entry name" value="Tet_transcr_reg_TetR-rel_C_sf"/>
</dbReference>
<evidence type="ECO:0000313" key="11">
    <source>
        <dbReference type="Proteomes" id="UP000550736"/>
    </source>
</evidence>
<evidence type="ECO:0000313" key="6">
    <source>
        <dbReference type="EMBL" id="NMK53806.1"/>
    </source>
</evidence>
<organism evidence="8 9">
    <name type="scientific">Staphylococcus capitis</name>
    <dbReference type="NCBI Taxonomy" id="29388"/>
    <lineage>
        <taxon>Bacteria</taxon>
        <taxon>Bacillati</taxon>
        <taxon>Bacillota</taxon>
        <taxon>Bacilli</taxon>
        <taxon>Bacillales</taxon>
        <taxon>Staphylococcaceae</taxon>
        <taxon>Staphylococcus</taxon>
    </lineage>
</organism>
<keyword evidence="1" id="KW-0805">Transcription regulation</keyword>
<dbReference type="SUPFAM" id="SSF46689">
    <property type="entry name" value="Homeodomain-like"/>
    <property type="match status" value="1"/>
</dbReference>
<evidence type="ECO:0000313" key="9">
    <source>
        <dbReference type="Proteomes" id="UP000291949"/>
    </source>
</evidence>
<gene>
    <name evidence="8" type="ORF">EQ811_10050</name>
    <name evidence="7" type="ORF">HHM13_02780</name>
    <name evidence="6" type="ORF">HHM24_03450</name>
</gene>